<dbReference type="GO" id="GO:0016020">
    <property type="term" value="C:membrane"/>
    <property type="evidence" value="ECO:0007669"/>
    <property type="project" value="UniProtKB-SubCell"/>
</dbReference>
<organism evidence="8 9">
    <name type="scientific">Monosporascus ibericus</name>
    <dbReference type="NCBI Taxonomy" id="155417"/>
    <lineage>
        <taxon>Eukaryota</taxon>
        <taxon>Fungi</taxon>
        <taxon>Dikarya</taxon>
        <taxon>Ascomycota</taxon>
        <taxon>Pezizomycotina</taxon>
        <taxon>Sordariomycetes</taxon>
        <taxon>Xylariomycetidae</taxon>
        <taxon>Xylariales</taxon>
        <taxon>Xylariales incertae sedis</taxon>
        <taxon>Monosporascus</taxon>
    </lineage>
</organism>
<gene>
    <name evidence="8" type="ORF">DL764_007235</name>
</gene>
<keyword evidence="9" id="KW-1185">Reference proteome</keyword>
<feature type="transmembrane region" description="Helical" evidence="7">
    <location>
        <begin position="345"/>
        <end position="368"/>
    </location>
</feature>
<feature type="transmembrane region" description="Helical" evidence="7">
    <location>
        <begin position="174"/>
        <end position="196"/>
    </location>
</feature>
<feature type="compositionally biased region" description="Basic and acidic residues" evidence="6">
    <location>
        <begin position="1"/>
        <end position="11"/>
    </location>
</feature>
<feature type="transmembrane region" description="Helical" evidence="7">
    <location>
        <begin position="202"/>
        <end position="223"/>
    </location>
</feature>
<keyword evidence="3 7" id="KW-0812">Transmembrane</keyword>
<dbReference type="InterPro" id="IPR002293">
    <property type="entry name" value="AA/rel_permease1"/>
</dbReference>
<name>A0A4Q4T4Q7_9PEZI</name>
<dbReference type="PANTHER" id="PTHR45649">
    <property type="entry name" value="AMINO-ACID PERMEASE BAT1"/>
    <property type="match status" value="1"/>
</dbReference>
<dbReference type="STRING" id="155417.A0A4Q4T4Q7"/>
<reference evidence="8 9" key="1">
    <citation type="submission" date="2018-06" db="EMBL/GenBank/DDBJ databases">
        <title>Complete Genomes of Monosporascus.</title>
        <authorList>
            <person name="Robinson A.J."/>
            <person name="Natvig D.O."/>
        </authorList>
    </citation>
    <scope>NUCLEOTIDE SEQUENCE [LARGE SCALE GENOMIC DNA]</scope>
    <source>
        <strain evidence="8 9">CBS 110550</strain>
    </source>
</reference>
<proteinExistence type="predicted"/>
<protein>
    <recommendedName>
        <fullName evidence="10">Amino acid permease/ SLC12A domain-containing protein</fullName>
    </recommendedName>
</protein>
<feature type="transmembrane region" description="Helical" evidence="7">
    <location>
        <begin position="86"/>
        <end position="107"/>
    </location>
</feature>
<evidence type="ECO:0000256" key="1">
    <source>
        <dbReference type="ARBA" id="ARBA00004141"/>
    </source>
</evidence>
<evidence type="ECO:0000256" key="7">
    <source>
        <dbReference type="SAM" id="Phobius"/>
    </source>
</evidence>
<feature type="transmembrane region" description="Helical" evidence="7">
    <location>
        <begin position="424"/>
        <end position="445"/>
    </location>
</feature>
<evidence type="ECO:0000256" key="6">
    <source>
        <dbReference type="SAM" id="MobiDB-lite"/>
    </source>
</evidence>
<dbReference type="Pfam" id="PF13520">
    <property type="entry name" value="AA_permease_2"/>
    <property type="match status" value="1"/>
</dbReference>
<feature type="region of interest" description="Disordered" evidence="6">
    <location>
        <begin position="1"/>
        <end position="20"/>
    </location>
</feature>
<dbReference type="PANTHER" id="PTHR45649:SF27">
    <property type="entry name" value="CHOLINE TRANSPORTER (EUROFUNG)"/>
    <property type="match status" value="1"/>
</dbReference>
<feature type="transmembrane region" description="Helical" evidence="7">
    <location>
        <begin position="398"/>
        <end position="418"/>
    </location>
</feature>
<evidence type="ECO:0000313" key="9">
    <source>
        <dbReference type="Proteomes" id="UP000293360"/>
    </source>
</evidence>
<dbReference type="AlphaFoldDB" id="A0A4Q4T4Q7"/>
<evidence type="ECO:0000256" key="5">
    <source>
        <dbReference type="ARBA" id="ARBA00023136"/>
    </source>
</evidence>
<keyword evidence="4 7" id="KW-1133">Transmembrane helix</keyword>
<dbReference type="EMBL" id="QJNU01000479">
    <property type="protein sequence ID" value="RYO97911.1"/>
    <property type="molecule type" value="Genomic_DNA"/>
</dbReference>
<feature type="transmembrane region" description="Helical" evidence="7">
    <location>
        <begin position="292"/>
        <end position="316"/>
    </location>
</feature>
<dbReference type="GO" id="GO:0022857">
    <property type="term" value="F:transmembrane transporter activity"/>
    <property type="evidence" value="ECO:0007669"/>
    <property type="project" value="InterPro"/>
</dbReference>
<evidence type="ECO:0000256" key="2">
    <source>
        <dbReference type="ARBA" id="ARBA00022448"/>
    </source>
</evidence>
<sequence length="537" mass="57752">MDPGSRDEKKQAVAVDAEAQPAAIPTRDAGADIRHGEIRLPTGEIVNASGHRQELERNFVSFRTDLVFYVCKSCVAMLRHADWTDCIAAGVFYLCVTVSLAELASAIPSSAGVYHWASVTPGRRAGRAVGFFAGYWNALAYALGSASLAAVSGQAVLQMWALTHEGYEMRRWHVFVAYLVVVWASAAVLAFANRWLPRINNALMVLGYGGWLVSVVAVAVLSARNGSREGEGRAARANSAFVWKEWRNGTGYTSNGLVFVLGMLNGAFNIGTPDCSTHMAEEVPRPSVNIPIAMGVQMTASFLSTIVYFVVLMYSITDFDAVLNTTAAFPLTEIYRQSSGGSTAAAIGLTAVVLLPILGSAMGAMMAASRVFWTLARDGAVPFPRTFARVSPRWRNPLSAILLVAVFCTAMGLLYLASDVAFQAMVGSFVVLVALSYLAAVLPFLLRGRRGVEPGPFFVRGAPGTVIGAVSCGFMMVWVVFYCFPYAKPVTAAGMNYSSLIVGGLTVLVGAWWFRVRASYKGPPVLLMSDVSVYMRE</sequence>
<dbReference type="OrthoDB" id="3900342at2759"/>
<evidence type="ECO:0000256" key="4">
    <source>
        <dbReference type="ARBA" id="ARBA00022989"/>
    </source>
</evidence>
<accession>A0A4Q4T4Q7</accession>
<comment type="caution">
    <text evidence="8">The sequence shown here is derived from an EMBL/GenBank/DDBJ whole genome shotgun (WGS) entry which is preliminary data.</text>
</comment>
<feature type="transmembrane region" description="Helical" evidence="7">
    <location>
        <begin position="138"/>
        <end position="162"/>
    </location>
</feature>
<evidence type="ECO:0008006" key="10">
    <source>
        <dbReference type="Google" id="ProtNLM"/>
    </source>
</evidence>
<keyword evidence="2" id="KW-0813">Transport</keyword>
<evidence type="ECO:0000313" key="8">
    <source>
        <dbReference type="EMBL" id="RYO97911.1"/>
    </source>
</evidence>
<feature type="transmembrane region" description="Helical" evidence="7">
    <location>
        <begin position="494"/>
        <end position="514"/>
    </location>
</feature>
<feature type="transmembrane region" description="Helical" evidence="7">
    <location>
        <begin position="457"/>
        <end position="482"/>
    </location>
</feature>
<dbReference type="Gene3D" id="1.20.1740.10">
    <property type="entry name" value="Amino acid/polyamine transporter I"/>
    <property type="match status" value="1"/>
</dbReference>
<evidence type="ECO:0000256" key="3">
    <source>
        <dbReference type="ARBA" id="ARBA00022692"/>
    </source>
</evidence>
<dbReference type="Proteomes" id="UP000293360">
    <property type="component" value="Unassembled WGS sequence"/>
</dbReference>
<keyword evidence="5 7" id="KW-0472">Membrane</keyword>
<comment type="subcellular location">
    <subcellularLocation>
        <location evidence="1">Membrane</location>
        <topology evidence="1">Multi-pass membrane protein</topology>
    </subcellularLocation>
</comment>